<dbReference type="InterPro" id="IPR011335">
    <property type="entry name" value="Restrct_endonuc-II-like"/>
</dbReference>
<keyword evidence="4" id="KW-1185">Reference proteome</keyword>
<dbReference type="HAMAP" id="MF_00048">
    <property type="entry name" value="UPF0102"/>
    <property type="match status" value="1"/>
</dbReference>
<evidence type="ECO:0000313" key="4">
    <source>
        <dbReference type="Proteomes" id="UP000094165"/>
    </source>
</evidence>
<dbReference type="CDD" id="cd20736">
    <property type="entry name" value="PoNe_Nuclease"/>
    <property type="match status" value="1"/>
</dbReference>
<dbReference type="InterPro" id="IPR011856">
    <property type="entry name" value="tRNA_endonuc-like_dom_sf"/>
</dbReference>
<accession>A0A1E5D7X9</accession>
<dbReference type="GO" id="GO:0003676">
    <property type="term" value="F:nucleic acid binding"/>
    <property type="evidence" value="ECO:0007669"/>
    <property type="project" value="InterPro"/>
</dbReference>
<dbReference type="NCBIfam" id="NF009150">
    <property type="entry name" value="PRK12497.1-3"/>
    <property type="match status" value="1"/>
</dbReference>
<organism evidence="3 4">
    <name type="scientific">Vibrio genomosp. F6 str. FF-238</name>
    <dbReference type="NCBI Taxonomy" id="1191298"/>
    <lineage>
        <taxon>Bacteria</taxon>
        <taxon>Pseudomonadati</taxon>
        <taxon>Pseudomonadota</taxon>
        <taxon>Gammaproteobacteria</taxon>
        <taxon>Vibrionales</taxon>
        <taxon>Vibrionaceae</taxon>
        <taxon>Vibrio</taxon>
    </lineage>
</organism>
<comment type="caution">
    <text evidence="3">The sequence shown here is derived from an EMBL/GenBank/DDBJ whole genome shotgun (WGS) entry which is preliminary data.</text>
</comment>
<dbReference type="InterPro" id="IPR003509">
    <property type="entry name" value="UPF0102_YraN-like"/>
</dbReference>
<evidence type="ECO:0000256" key="1">
    <source>
        <dbReference type="ARBA" id="ARBA00006738"/>
    </source>
</evidence>
<name>A0A1E5D7X9_9VIBR</name>
<proteinExistence type="inferred from homology"/>
<dbReference type="NCBIfam" id="TIGR00252">
    <property type="entry name" value="YraN family protein"/>
    <property type="match status" value="1"/>
</dbReference>
<evidence type="ECO:0000256" key="2">
    <source>
        <dbReference type="HAMAP-Rule" id="MF_00048"/>
    </source>
</evidence>
<dbReference type="PANTHER" id="PTHR34039">
    <property type="entry name" value="UPF0102 PROTEIN YRAN"/>
    <property type="match status" value="1"/>
</dbReference>
<dbReference type="Pfam" id="PF02021">
    <property type="entry name" value="UPF0102"/>
    <property type="match status" value="1"/>
</dbReference>
<dbReference type="PANTHER" id="PTHR34039:SF1">
    <property type="entry name" value="UPF0102 PROTEIN YRAN"/>
    <property type="match status" value="1"/>
</dbReference>
<gene>
    <name evidence="3" type="ORF">A130_01630</name>
</gene>
<dbReference type="AlphaFoldDB" id="A0A1E5D7X9"/>
<dbReference type="Gene3D" id="3.40.1350.10">
    <property type="match status" value="1"/>
</dbReference>
<reference evidence="3 4" key="1">
    <citation type="journal article" date="2012" name="Science">
        <title>Ecological populations of bacteria act as socially cohesive units of antibiotic production and resistance.</title>
        <authorList>
            <person name="Cordero O.X."/>
            <person name="Wildschutte H."/>
            <person name="Kirkup B."/>
            <person name="Proehl S."/>
            <person name="Ngo L."/>
            <person name="Hussain F."/>
            <person name="Le Roux F."/>
            <person name="Mincer T."/>
            <person name="Polz M.F."/>
        </authorList>
    </citation>
    <scope>NUCLEOTIDE SEQUENCE [LARGE SCALE GENOMIC DNA]</scope>
    <source>
        <strain evidence="3 4">FF-238</strain>
    </source>
</reference>
<dbReference type="RefSeq" id="WP_017051084.1">
    <property type="nucleotide sequence ID" value="NZ_AJYW02000017.1"/>
</dbReference>
<dbReference type="SUPFAM" id="SSF52980">
    <property type="entry name" value="Restriction endonuclease-like"/>
    <property type="match status" value="1"/>
</dbReference>
<protein>
    <recommendedName>
        <fullName evidence="2">UPF0102 protein A130_01630</fullName>
    </recommendedName>
</protein>
<dbReference type="EMBL" id="AJYW02000017">
    <property type="protein sequence ID" value="OEE79803.1"/>
    <property type="molecule type" value="Genomic_DNA"/>
</dbReference>
<comment type="similarity">
    <text evidence="1 2">Belongs to the UPF0102 family.</text>
</comment>
<sequence length="122" mass="14156">MGLFSRRQIGNQYEALAKKHLCSQGLTFVEQNFTAKCGEIDLIMRDQQTIIFVEVKFRKNTHYGHAAEMVTQKKMHKLIKTAHLWLLQQNLSVHSTNFRFDVVAIENNSHNIDWIKNAITQG</sequence>
<evidence type="ECO:0000313" key="3">
    <source>
        <dbReference type="EMBL" id="OEE79803.1"/>
    </source>
</evidence>
<dbReference type="Proteomes" id="UP000094165">
    <property type="component" value="Unassembled WGS sequence"/>
</dbReference>